<dbReference type="Gene3D" id="1.25.40.20">
    <property type="entry name" value="Ankyrin repeat-containing domain"/>
    <property type="match status" value="1"/>
</dbReference>
<protein>
    <submittedName>
        <fullName evidence="1">AnkB protein</fullName>
    </submittedName>
</protein>
<proteinExistence type="predicted"/>
<accession>A0A3B0SL18</accession>
<feature type="non-terminal residue" evidence="1">
    <location>
        <position position="1"/>
    </location>
</feature>
<dbReference type="EMBL" id="UOEJ01000199">
    <property type="protein sequence ID" value="VAW04913.1"/>
    <property type="molecule type" value="Genomic_DNA"/>
</dbReference>
<gene>
    <name evidence="1" type="ORF">MNBD_ALPHA01-1111</name>
</gene>
<dbReference type="SUPFAM" id="SSF48403">
    <property type="entry name" value="Ankyrin repeat"/>
    <property type="match status" value="1"/>
</dbReference>
<organism evidence="1">
    <name type="scientific">hydrothermal vent metagenome</name>
    <dbReference type="NCBI Taxonomy" id="652676"/>
    <lineage>
        <taxon>unclassified sequences</taxon>
        <taxon>metagenomes</taxon>
        <taxon>ecological metagenomes</taxon>
    </lineage>
</organism>
<reference evidence="1" key="1">
    <citation type="submission" date="2018-06" db="EMBL/GenBank/DDBJ databases">
        <authorList>
            <person name="Zhirakovskaya E."/>
        </authorList>
    </citation>
    <scope>NUCLEOTIDE SEQUENCE</scope>
</reference>
<dbReference type="AlphaFoldDB" id="A0A3B0SL18"/>
<name>A0A3B0SL18_9ZZZZ</name>
<dbReference type="InterPro" id="IPR036770">
    <property type="entry name" value="Ankyrin_rpt-contain_sf"/>
</dbReference>
<sequence length="76" mass="8488">KSAVKTLLDHGANACLKDKRDHTAMMAAVVKAEWGIARMLYQKDCRQAHSTGKTLEEFARIFGQTEKLKALQAARE</sequence>
<evidence type="ECO:0000313" key="1">
    <source>
        <dbReference type="EMBL" id="VAW04913.1"/>
    </source>
</evidence>